<sequence length="511" mass="57056">MTQRTILVTGATGFLGSHIVRQLLASERFNVVGTARGEKTGYLKTAFPQDNFKAVRLEDVATGDFSGIFRDVDSIIHTAAFVPKHSDPKIRMKMTVDGTLHLFKQAIDAGVKRVIFTSSLVNFPPGGPFGVDDWNQISTEDTYKNDWLSYANSRMRAEQAVFEFAESHPTIDVTSLSPAWIFGPFAPGFEHIVPKTDYNALSSNGFMYALLRPDNIHFTPSAGVVDVRDVAREHIASLDAPLASVAGRKRFAIRLPAKGSYRDAIHIIAEERPELKSRLVDPNAAPDYPRVNDIDSTLRLSPSMIYNAKEDDEEACRCAEGGDRCEGDRWRTTIDFSYGGRSATGTPSWNPVQKSTEEELEAAGEEEKEAMEKRVKQRKMINLRKRVVTPKAAHPNFPLYFSVVLYHSDSRISFIDVLLRYSYNILDGAVVLFSHKLAILLSSLHCHMQLLNDINRYAIDEAATDWSTAESHVARIAQGGEKAQTVVSVRSMTAGQKRKAIDGKMIERKWR</sequence>
<dbReference type="PANTHER" id="PTHR10366:SF562">
    <property type="entry name" value="ALDEHYDE REDUCTASE II (AFU_ORTHOLOGUE AFUA_1G11360)"/>
    <property type="match status" value="1"/>
</dbReference>
<accession>A0A4S8MD72</accession>
<evidence type="ECO:0000259" key="3">
    <source>
        <dbReference type="Pfam" id="PF01370"/>
    </source>
</evidence>
<keyword evidence="1" id="KW-0560">Oxidoreductase</keyword>
<dbReference type="Gene3D" id="3.40.50.720">
    <property type="entry name" value="NAD(P)-binding Rossmann-like Domain"/>
    <property type="match status" value="1"/>
</dbReference>
<gene>
    <name evidence="4" type="ORF">K435DRAFT_837287</name>
</gene>
<dbReference type="OrthoDB" id="2735536at2759"/>
<dbReference type="GO" id="GO:0016616">
    <property type="term" value="F:oxidoreductase activity, acting on the CH-OH group of donors, NAD or NADP as acceptor"/>
    <property type="evidence" value="ECO:0007669"/>
    <property type="project" value="TreeGrafter"/>
</dbReference>
<reference evidence="4 5" key="1">
    <citation type="journal article" date="2019" name="Nat. Ecol. Evol.">
        <title>Megaphylogeny resolves global patterns of mushroom evolution.</title>
        <authorList>
            <person name="Varga T."/>
            <person name="Krizsan K."/>
            <person name="Foldi C."/>
            <person name="Dima B."/>
            <person name="Sanchez-Garcia M."/>
            <person name="Sanchez-Ramirez S."/>
            <person name="Szollosi G.J."/>
            <person name="Szarkandi J.G."/>
            <person name="Papp V."/>
            <person name="Albert L."/>
            <person name="Andreopoulos W."/>
            <person name="Angelini C."/>
            <person name="Antonin V."/>
            <person name="Barry K.W."/>
            <person name="Bougher N.L."/>
            <person name="Buchanan P."/>
            <person name="Buyck B."/>
            <person name="Bense V."/>
            <person name="Catcheside P."/>
            <person name="Chovatia M."/>
            <person name="Cooper J."/>
            <person name="Damon W."/>
            <person name="Desjardin D."/>
            <person name="Finy P."/>
            <person name="Geml J."/>
            <person name="Haridas S."/>
            <person name="Hughes K."/>
            <person name="Justo A."/>
            <person name="Karasinski D."/>
            <person name="Kautmanova I."/>
            <person name="Kiss B."/>
            <person name="Kocsube S."/>
            <person name="Kotiranta H."/>
            <person name="LaButti K.M."/>
            <person name="Lechner B.E."/>
            <person name="Liimatainen K."/>
            <person name="Lipzen A."/>
            <person name="Lukacs Z."/>
            <person name="Mihaltcheva S."/>
            <person name="Morgado L.N."/>
            <person name="Niskanen T."/>
            <person name="Noordeloos M.E."/>
            <person name="Ohm R.A."/>
            <person name="Ortiz-Santana B."/>
            <person name="Ovrebo C."/>
            <person name="Racz N."/>
            <person name="Riley R."/>
            <person name="Savchenko A."/>
            <person name="Shiryaev A."/>
            <person name="Soop K."/>
            <person name="Spirin V."/>
            <person name="Szebenyi C."/>
            <person name="Tomsovsky M."/>
            <person name="Tulloss R.E."/>
            <person name="Uehling J."/>
            <person name="Grigoriev I.V."/>
            <person name="Vagvolgyi C."/>
            <person name="Papp T."/>
            <person name="Martin F.M."/>
            <person name="Miettinen O."/>
            <person name="Hibbett D.S."/>
            <person name="Nagy L.G."/>
        </authorList>
    </citation>
    <scope>NUCLEOTIDE SEQUENCE [LARGE SCALE GENOMIC DNA]</scope>
    <source>
        <strain evidence="4 5">CBS 962.96</strain>
    </source>
</reference>
<name>A0A4S8MD72_DENBC</name>
<evidence type="ECO:0000256" key="2">
    <source>
        <dbReference type="ARBA" id="ARBA00023445"/>
    </source>
</evidence>
<dbReference type="SUPFAM" id="SSF51735">
    <property type="entry name" value="NAD(P)-binding Rossmann-fold domains"/>
    <property type="match status" value="1"/>
</dbReference>
<dbReference type="Proteomes" id="UP000297245">
    <property type="component" value="Unassembled WGS sequence"/>
</dbReference>
<evidence type="ECO:0000313" key="4">
    <source>
        <dbReference type="EMBL" id="THV00467.1"/>
    </source>
</evidence>
<dbReference type="AlphaFoldDB" id="A0A4S8MD72"/>
<organism evidence="4 5">
    <name type="scientific">Dendrothele bispora (strain CBS 962.96)</name>
    <dbReference type="NCBI Taxonomy" id="1314807"/>
    <lineage>
        <taxon>Eukaryota</taxon>
        <taxon>Fungi</taxon>
        <taxon>Dikarya</taxon>
        <taxon>Basidiomycota</taxon>
        <taxon>Agaricomycotina</taxon>
        <taxon>Agaricomycetes</taxon>
        <taxon>Agaricomycetidae</taxon>
        <taxon>Agaricales</taxon>
        <taxon>Agaricales incertae sedis</taxon>
        <taxon>Dendrothele</taxon>
    </lineage>
</organism>
<proteinExistence type="inferred from homology"/>
<keyword evidence="5" id="KW-1185">Reference proteome</keyword>
<comment type="similarity">
    <text evidence="2">Belongs to the NAD(P)-dependent epimerase/dehydratase family. Dihydroflavonol-4-reductase subfamily.</text>
</comment>
<feature type="domain" description="NAD-dependent epimerase/dehydratase" evidence="3">
    <location>
        <begin position="6"/>
        <end position="244"/>
    </location>
</feature>
<evidence type="ECO:0000313" key="5">
    <source>
        <dbReference type="Proteomes" id="UP000297245"/>
    </source>
</evidence>
<dbReference type="Pfam" id="PF01370">
    <property type="entry name" value="Epimerase"/>
    <property type="match status" value="1"/>
</dbReference>
<dbReference type="InterPro" id="IPR001509">
    <property type="entry name" value="Epimerase_deHydtase"/>
</dbReference>
<dbReference type="EMBL" id="ML179103">
    <property type="protein sequence ID" value="THV00467.1"/>
    <property type="molecule type" value="Genomic_DNA"/>
</dbReference>
<protein>
    <submittedName>
        <fullName evidence="4">NAD(P)-binding protein</fullName>
    </submittedName>
</protein>
<dbReference type="PANTHER" id="PTHR10366">
    <property type="entry name" value="NAD DEPENDENT EPIMERASE/DEHYDRATASE"/>
    <property type="match status" value="1"/>
</dbReference>
<dbReference type="InterPro" id="IPR050425">
    <property type="entry name" value="NAD(P)_dehydrat-like"/>
</dbReference>
<evidence type="ECO:0000256" key="1">
    <source>
        <dbReference type="ARBA" id="ARBA00023002"/>
    </source>
</evidence>
<dbReference type="InterPro" id="IPR036291">
    <property type="entry name" value="NAD(P)-bd_dom_sf"/>
</dbReference>